<keyword evidence="1" id="KW-0812">Transmembrane</keyword>
<dbReference type="EMBL" id="MU150355">
    <property type="protein sequence ID" value="KAF9457892.1"/>
    <property type="molecule type" value="Genomic_DNA"/>
</dbReference>
<sequence length="320" mass="36476">MTSTMAGPEVSIFIHDRIVTRYATLASVTLLVWDTLLTMDQQVSRVWFAKPTIGRTLFIINRYLPIVLMAYQVIYLFYTPPSIEVCEKGFLISGLGGVVNFWTIQSVLITRIYALYQKRYLVALLLFLSFASTVAMATILIYLFVRFMFFLPLGSLPIPGCTPLCIDPLCETLMRSFSIPFFVLEAAILLLTVYKTLETLKRTGWKHLSHLSQIVYRDGLIYYLVIVLVAALNVILWLRATSSLGDLGQRQVFQSLLLGLQSTICSRLFLNIREVMAPRQSFVYVFSGAFETLQQHHRSQGGEYNTPDIDTHEIEMIIQK</sequence>
<keyword evidence="1" id="KW-1133">Transmembrane helix</keyword>
<evidence type="ECO:0000256" key="1">
    <source>
        <dbReference type="SAM" id="Phobius"/>
    </source>
</evidence>
<dbReference type="InterPro" id="IPR045340">
    <property type="entry name" value="DUF6533"/>
</dbReference>
<proteinExistence type="predicted"/>
<dbReference type="Pfam" id="PF20151">
    <property type="entry name" value="DUF6533"/>
    <property type="match status" value="1"/>
</dbReference>
<reference evidence="3" key="1">
    <citation type="submission" date="2020-11" db="EMBL/GenBank/DDBJ databases">
        <authorList>
            <consortium name="DOE Joint Genome Institute"/>
            <person name="Ahrendt S."/>
            <person name="Riley R."/>
            <person name="Andreopoulos W."/>
            <person name="Labutti K."/>
            <person name="Pangilinan J."/>
            <person name="Ruiz-Duenas F.J."/>
            <person name="Barrasa J.M."/>
            <person name="Sanchez-Garcia M."/>
            <person name="Camarero S."/>
            <person name="Miyauchi S."/>
            <person name="Serrano A."/>
            <person name="Linde D."/>
            <person name="Babiker R."/>
            <person name="Drula E."/>
            <person name="Ayuso-Fernandez I."/>
            <person name="Pacheco R."/>
            <person name="Padilla G."/>
            <person name="Ferreira P."/>
            <person name="Barriuso J."/>
            <person name="Kellner H."/>
            <person name="Castanera R."/>
            <person name="Alfaro M."/>
            <person name="Ramirez L."/>
            <person name="Pisabarro A.G."/>
            <person name="Kuo A."/>
            <person name="Tritt A."/>
            <person name="Lipzen A."/>
            <person name="He G."/>
            <person name="Yan M."/>
            <person name="Ng V."/>
            <person name="Cullen D."/>
            <person name="Martin F."/>
            <person name="Rosso M.-N."/>
            <person name="Henrissat B."/>
            <person name="Hibbett D."/>
            <person name="Martinez A.T."/>
            <person name="Grigoriev I.V."/>
        </authorList>
    </citation>
    <scope>NUCLEOTIDE SEQUENCE</scope>
    <source>
        <strain evidence="3">CBS 247.69</strain>
    </source>
</reference>
<evidence type="ECO:0000313" key="3">
    <source>
        <dbReference type="EMBL" id="KAF9457892.1"/>
    </source>
</evidence>
<feature type="transmembrane region" description="Helical" evidence="1">
    <location>
        <begin position="121"/>
        <end position="145"/>
    </location>
</feature>
<keyword evidence="4" id="KW-1185">Reference proteome</keyword>
<evidence type="ECO:0000259" key="2">
    <source>
        <dbReference type="Pfam" id="PF20151"/>
    </source>
</evidence>
<feature type="transmembrane region" description="Helical" evidence="1">
    <location>
        <begin position="220"/>
        <end position="240"/>
    </location>
</feature>
<feature type="transmembrane region" description="Helical" evidence="1">
    <location>
        <begin position="20"/>
        <end position="39"/>
    </location>
</feature>
<feature type="transmembrane region" description="Helical" evidence="1">
    <location>
        <begin position="177"/>
        <end position="197"/>
    </location>
</feature>
<protein>
    <recommendedName>
        <fullName evidence="2">DUF6533 domain-containing protein</fullName>
    </recommendedName>
</protein>
<feature type="transmembrane region" description="Helical" evidence="1">
    <location>
        <begin position="90"/>
        <end position="109"/>
    </location>
</feature>
<accession>A0A9P5XUC0</accession>
<comment type="caution">
    <text evidence="3">The sequence shown here is derived from an EMBL/GenBank/DDBJ whole genome shotgun (WGS) entry which is preliminary data.</text>
</comment>
<dbReference type="AlphaFoldDB" id="A0A9P5XUC0"/>
<dbReference type="Proteomes" id="UP000807353">
    <property type="component" value="Unassembled WGS sequence"/>
</dbReference>
<dbReference type="OrthoDB" id="2958007at2759"/>
<keyword evidence="1" id="KW-0472">Membrane</keyword>
<feature type="transmembrane region" description="Helical" evidence="1">
    <location>
        <begin position="252"/>
        <end position="270"/>
    </location>
</feature>
<organism evidence="3 4">
    <name type="scientific">Collybia nuda</name>
    <dbReference type="NCBI Taxonomy" id="64659"/>
    <lineage>
        <taxon>Eukaryota</taxon>
        <taxon>Fungi</taxon>
        <taxon>Dikarya</taxon>
        <taxon>Basidiomycota</taxon>
        <taxon>Agaricomycotina</taxon>
        <taxon>Agaricomycetes</taxon>
        <taxon>Agaricomycetidae</taxon>
        <taxon>Agaricales</taxon>
        <taxon>Tricholomatineae</taxon>
        <taxon>Clitocybaceae</taxon>
        <taxon>Collybia</taxon>
    </lineage>
</organism>
<feature type="domain" description="DUF6533" evidence="2">
    <location>
        <begin position="22"/>
        <end position="67"/>
    </location>
</feature>
<name>A0A9P5XUC0_9AGAR</name>
<evidence type="ECO:0000313" key="4">
    <source>
        <dbReference type="Proteomes" id="UP000807353"/>
    </source>
</evidence>
<feature type="transmembrane region" description="Helical" evidence="1">
    <location>
        <begin position="60"/>
        <end position="78"/>
    </location>
</feature>
<gene>
    <name evidence="3" type="ORF">BDZ94DRAFT_1301588</name>
</gene>